<proteinExistence type="predicted"/>
<keyword evidence="2" id="KW-1185">Reference proteome</keyword>
<reference evidence="1" key="1">
    <citation type="submission" date="2021-12" db="EMBL/GenBank/DDBJ databases">
        <title>Prjna785345.</title>
        <authorList>
            <person name="Rujirawat T."/>
            <person name="Krajaejun T."/>
        </authorList>
    </citation>
    <scope>NUCLEOTIDE SEQUENCE</scope>
    <source>
        <strain evidence="1">Pi057C3</strain>
    </source>
</reference>
<accession>A0AAD5Q0E0</accession>
<dbReference type="AlphaFoldDB" id="A0AAD5Q0E0"/>
<evidence type="ECO:0000313" key="2">
    <source>
        <dbReference type="Proteomes" id="UP001209570"/>
    </source>
</evidence>
<name>A0AAD5Q0E0_PYTIN</name>
<dbReference type="EMBL" id="JAKCXM010007532">
    <property type="protein sequence ID" value="KAJ0388643.1"/>
    <property type="molecule type" value="Genomic_DNA"/>
</dbReference>
<organism evidence="1 2">
    <name type="scientific">Pythium insidiosum</name>
    <name type="common">Pythiosis disease agent</name>
    <dbReference type="NCBI Taxonomy" id="114742"/>
    <lineage>
        <taxon>Eukaryota</taxon>
        <taxon>Sar</taxon>
        <taxon>Stramenopiles</taxon>
        <taxon>Oomycota</taxon>
        <taxon>Peronosporomycetes</taxon>
        <taxon>Pythiales</taxon>
        <taxon>Pythiaceae</taxon>
        <taxon>Pythium</taxon>
    </lineage>
</organism>
<dbReference type="Proteomes" id="UP001209570">
    <property type="component" value="Unassembled WGS sequence"/>
</dbReference>
<gene>
    <name evidence="1" type="ORF">P43SY_010945</name>
</gene>
<sequence length="113" mass="12434">MDVAVELVLQMVAAHEDTLPLPAFAKVSRGEVAQAIEQADGHIDRAVDEVLSLLAIRSMRLDNETELATAERVAQSRLQWQELCTGLGLSECHAFFKLVETMPAEERDAMLTA</sequence>
<comment type="caution">
    <text evidence="1">The sequence shown here is derived from an EMBL/GenBank/DDBJ whole genome shotgun (WGS) entry which is preliminary data.</text>
</comment>
<protein>
    <submittedName>
        <fullName evidence="1">Uncharacterized protein</fullName>
    </submittedName>
</protein>
<evidence type="ECO:0000313" key="1">
    <source>
        <dbReference type="EMBL" id="KAJ0388643.1"/>
    </source>
</evidence>